<evidence type="ECO:0000256" key="5">
    <source>
        <dbReference type="ARBA" id="ARBA00023157"/>
    </source>
</evidence>
<protein>
    <submittedName>
        <fullName evidence="7">Uncharacterized protein</fullName>
    </submittedName>
</protein>
<comment type="caution">
    <text evidence="7">The sequence shown here is derived from an EMBL/GenBank/DDBJ whole genome shotgun (WGS) entry which is preliminary data.</text>
</comment>
<dbReference type="PANTHER" id="PTHR33830:SF34">
    <property type="entry name" value="KNOTTIN SCORPION TOXIN-LIKE DOMAIN-CONTAINING PROTEIN"/>
    <property type="match status" value="1"/>
</dbReference>
<dbReference type="Proteomes" id="UP000593562">
    <property type="component" value="Unassembled WGS sequence"/>
</dbReference>
<keyword evidence="5" id="KW-1015">Disulfide bond</keyword>
<dbReference type="InParanoid" id="A0A7J7CTP1"/>
<accession>A0A7J7CTP1</accession>
<dbReference type="InterPro" id="IPR010851">
    <property type="entry name" value="DEFL"/>
</dbReference>
<dbReference type="GO" id="GO:0031640">
    <property type="term" value="P:killing of cells of another organism"/>
    <property type="evidence" value="ECO:0007669"/>
    <property type="project" value="UniProtKB-KW"/>
</dbReference>
<feature type="signal peptide" evidence="6">
    <location>
        <begin position="1"/>
        <end position="27"/>
    </location>
</feature>
<dbReference type="EMBL" id="JAAARO010000013">
    <property type="protein sequence ID" value="KAF5737368.1"/>
    <property type="molecule type" value="Genomic_DNA"/>
</dbReference>
<feature type="chain" id="PRO_5029766294" evidence="6">
    <location>
        <begin position="28"/>
        <end position="91"/>
    </location>
</feature>
<dbReference type="GO" id="GO:0050832">
    <property type="term" value="P:defense response to fungus"/>
    <property type="evidence" value="ECO:0007669"/>
    <property type="project" value="UniProtKB-KW"/>
</dbReference>
<evidence type="ECO:0000256" key="2">
    <source>
        <dbReference type="ARBA" id="ARBA00022529"/>
    </source>
</evidence>
<proteinExistence type="inferred from homology"/>
<evidence type="ECO:0000256" key="3">
    <source>
        <dbReference type="ARBA" id="ARBA00022577"/>
    </source>
</evidence>
<evidence type="ECO:0000256" key="6">
    <source>
        <dbReference type="SAM" id="SignalP"/>
    </source>
</evidence>
<keyword evidence="8" id="KW-1185">Reference proteome</keyword>
<keyword evidence="6" id="KW-0732">Signal</keyword>
<keyword evidence="3" id="KW-0295">Fungicide</keyword>
<gene>
    <name evidence="7" type="ORF">HS088_TW13G00247</name>
</gene>
<dbReference type="AlphaFoldDB" id="A0A7J7CTP1"/>
<sequence>MKVKDMGLRYLATLLLLLLLAASEIVAHNQALQVHKARAVRIPEHTCHKQMKWGICQWQRCIRECSEEPFGVGGCSGTLCICTYYCKQPPQ</sequence>
<organism evidence="7 8">
    <name type="scientific">Tripterygium wilfordii</name>
    <name type="common">Thunder God vine</name>
    <dbReference type="NCBI Taxonomy" id="458696"/>
    <lineage>
        <taxon>Eukaryota</taxon>
        <taxon>Viridiplantae</taxon>
        <taxon>Streptophyta</taxon>
        <taxon>Embryophyta</taxon>
        <taxon>Tracheophyta</taxon>
        <taxon>Spermatophyta</taxon>
        <taxon>Magnoliopsida</taxon>
        <taxon>eudicotyledons</taxon>
        <taxon>Gunneridae</taxon>
        <taxon>Pentapetalae</taxon>
        <taxon>rosids</taxon>
        <taxon>fabids</taxon>
        <taxon>Celastrales</taxon>
        <taxon>Celastraceae</taxon>
        <taxon>Tripterygium</taxon>
    </lineage>
</organism>
<evidence type="ECO:0000256" key="4">
    <source>
        <dbReference type="ARBA" id="ARBA00022821"/>
    </source>
</evidence>
<keyword evidence="4" id="KW-0611">Plant defense</keyword>
<name>A0A7J7CTP1_TRIWF</name>
<dbReference type="PANTHER" id="PTHR33830">
    <property type="entry name" value="DEFENSIN-LIKE PROTEIN 184-RELATED"/>
    <property type="match status" value="1"/>
</dbReference>
<comment type="similarity">
    <text evidence="1">Belongs to the DEFL family.</text>
</comment>
<keyword evidence="2" id="KW-0929">Antimicrobial</keyword>
<reference evidence="7 8" key="1">
    <citation type="journal article" date="2020" name="Nat. Commun.">
        <title>Genome of Tripterygium wilfordii and identification of cytochrome P450 involved in triptolide biosynthesis.</title>
        <authorList>
            <person name="Tu L."/>
            <person name="Su P."/>
            <person name="Zhang Z."/>
            <person name="Gao L."/>
            <person name="Wang J."/>
            <person name="Hu T."/>
            <person name="Zhou J."/>
            <person name="Zhang Y."/>
            <person name="Zhao Y."/>
            <person name="Liu Y."/>
            <person name="Song Y."/>
            <person name="Tong Y."/>
            <person name="Lu Y."/>
            <person name="Yang J."/>
            <person name="Xu C."/>
            <person name="Jia M."/>
            <person name="Peters R.J."/>
            <person name="Huang L."/>
            <person name="Gao W."/>
        </authorList>
    </citation>
    <scope>NUCLEOTIDE SEQUENCE [LARGE SCALE GENOMIC DNA]</scope>
    <source>
        <strain evidence="8">cv. XIE 37</strain>
        <tissue evidence="7">Leaf</tissue>
    </source>
</reference>
<evidence type="ECO:0000256" key="1">
    <source>
        <dbReference type="ARBA" id="ARBA00006722"/>
    </source>
</evidence>
<evidence type="ECO:0000313" key="7">
    <source>
        <dbReference type="EMBL" id="KAF5737368.1"/>
    </source>
</evidence>
<evidence type="ECO:0000313" key="8">
    <source>
        <dbReference type="Proteomes" id="UP000593562"/>
    </source>
</evidence>